<keyword evidence="2" id="KW-1185">Reference proteome</keyword>
<sequence>MSKQNPTENNSQNLIKSTKTMSSNVQNLSAGDPDPKIIDILSKLIKLKRAETKEIQELKKLFQNVSKSDLLESSKQQDLNPELKKWFNSIEPFIEYDEPLHHKLLYIMYSNWYKNKEIGALPHELSEDQFKVEIMKIFESHAGWKVDKTIHTHSYKTKKSGIRYRRRITNPKNVGLDWHRYFECFDRPDFFNKNNPSFDIFTKDIRGWFEIHHI</sequence>
<comment type="caution">
    <text evidence="1">The sequence shown here is derived from an EMBL/GenBank/DDBJ whole genome shotgun (WGS) entry which is preliminary data.</text>
</comment>
<dbReference type="EMBL" id="BCMF01000002">
    <property type="protein sequence ID" value="GAW98531.1"/>
    <property type="molecule type" value="Genomic_DNA"/>
</dbReference>
<dbReference type="Proteomes" id="UP000198374">
    <property type="component" value="Unassembled WGS sequence"/>
</dbReference>
<proteinExistence type="predicted"/>
<evidence type="ECO:0000313" key="1">
    <source>
        <dbReference type="EMBL" id="GAW98531.1"/>
    </source>
</evidence>
<reference evidence="1 2" key="1">
    <citation type="submission" date="2015-11" db="EMBL/GenBank/DDBJ databases">
        <title>Draft genome sequences of new species of the genus Lactobacillus isolated from orchardgrass silage.</title>
        <authorList>
            <person name="Tohno M."/>
            <person name="Tanizawa Y."/>
            <person name="Arita M."/>
        </authorList>
    </citation>
    <scope>NUCLEOTIDE SEQUENCE [LARGE SCALE GENOMIC DNA]</scope>
    <source>
        <strain evidence="1 2">IWT30</strain>
    </source>
</reference>
<name>A0A1Z5IA85_9LACO</name>
<dbReference type="RefSeq" id="WP_089108345.1">
    <property type="nucleotide sequence ID" value="NZ_BCMF01000002.1"/>
</dbReference>
<accession>A0A1Z5IA85</accession>
<organism evidence="1 2">
    <name type="scientific">Secundilactobacillus mixtipabuli</name>
    <dbReference type="NCBI Taxonomy" id="1435342"/>
    <lineage>
        <taxon>Bacteria</taxon>
        <taxon>Bacillati</taxon>
        <taxon>Bacillota</taxon>
        <taxon>Bacilli</taxon>
        <taxon>Lactobacillales</taxon>
        <taxon>Lactobacillaceae</taxon>
        <taxon>Secundilactobacillus</taxon>
    </lineage>
</organism>
<gene>
    <name evidence="1" type="ORF">IWT30_00476</name>
</gene>
<dbReference type="AlphaFoldDB" id="A0A1Z5IA85"/>
<evidence type="ECO:0000313" key="2">
    <source>
        <dbReference type="Proteomes" id="UP000198374"/>
    </source>
</evidence>
<protein>
    <submittedName>
        <fullName evidence="1">Uncharacterized protein</fullName>
    </submittedName>
</protein>